<feature type="compositionally biased region" description="Low complexity" evidence="1">
    <location>
        <begin position="320"/>
        <end position="337"/>
    </location>
</feature>
<sequence>MLQSARTKTRTNANVDQGAENNSKEKEKQKQAALTPLRKSIEDTDSNIENTANNNASKGIKLLHKKTVRKPLATLPLFASLNNTPASPPVTASSAFTMDTPTRSNNSSNNNNQQSANSSFATTTPSLSSAMPSASASIKTTISKSERRSLFKTPNTLGRKVYKDSRRSPLDSTPKNIDILPVFGGEYDVDKYVVESAKKSIESESLSFADKLRRLAGSSNDNAAAAVNEQSLTSSKQQRPQPSITKPADYSSENDEDDPFGFRKYDRILKESGLLSKHQQSNTTAAVAAAATNEDSDADATAVVQTSTLEDPTKSTNATIPPVLSSPSISVSSDSSPRAPGQAKKRYFIDTLAEQSPSPTKKRTLRTRSISIISTSSNSSSTINKNETKRNSAGSSTTVVIQKKSRVKHNKNKGVAAEATDDEIDQPLGEMTKKGDLNENEDAEKESVTRPVRQTRSKKISYAGLDV</sequence>
<name>A0AAD5SW16_9FUNG</name>
<accession>A0AAD5SW16</accession>
<dbReference type="AlphaFoldDB" id="A0AAD5SW16"/>
<evidence type="ECO:0000313" key="3">
    <source>
        <dbReference type="Proteomes" id="UP001211907"/>
    </source>
</evidence>
<dbReference type="Proteomes" id="UP001211907">
    <property type="component" value="Unassembled WGS sequence"/>
</dbReference>
<dbReference type="EMBL" id="JADGJH010002114">
    <property type="protein sequence ID" value="KAJ3103299.1"/>
    <property type="molecule type" value="Genomic_DNA"/>
</dbReference>
<feature type="compositionally biased region" description="Basic residues" evidence="1">
    <location>
        <begin position="403"/>
        <end position="412"/>
    </location>
</feature>
<evidence type="ECO:0000256" key="1">
    <source>
        <dbReference type="SAM" id="MobiDB-lite"/>
    </source>
</evidence>
<evidence type="ECO:0000313" key="2">
    <source>
        <dbReference type="EMBL" id="KAJ3103299.1"/>
    </source>
</evidence>
<comment type="caution">
    <text evidence="2">The sequence shown here is derived from an EMBL/GenBank/DDBJ whole genome shotgun (WGS) entry which is preliminary data.</text>
</comment>
<gene>
    <name evidence="2" type="ORF">HK100_004232</name>
</gene>
<keyword evidence="3" id="KW-1185">Reference proteome</keyword>
<feature type="compositionally biased region" description="Low complexity" evidence="1">
    <location>
        <begin position="104"/>
        <end position="137"/>
    </location>
</feature>
<reference evidence="2" key="1">
    <citation type="submission" date="2020-05" db="EMBL/GenBank/DDBJ databases">
        <title>Phylogenomic resolution of chytrid fungi.</title>
        <authorList>
            <person name="Stajich J.E."/>
            <person name="Amses K."/>
            <person name="Simmons R."/>
            <person name="Seto K."/>
            <person name="Myers J."/>
            <person name="Bonds A."/>
            <person name="Quandt C.A."/>
            <person name="Barry K."/>
            <person name="Liu P."/>
            <person name="Grigoriev I."/>
            <person name="Longcore J.E."/>
            <person name="James T.Y."/>
        </authorList>
    </citation>
    <scope>NUCLEOTIDE SEQUENCE</scope>
    <source>
        <strain evidence="2">JEL0513</strain>
    </source>
</reference>
<organism evidence="2 3">
    <name type="scientific">Physocladia obscura</name>
    <dbReference type="NCBI Taxonomy" id="109957"/>
    <lineage>
        <taxon>Eukaryota</taxon>
        <taxon>Fungi</taxon>
        <taxon>Fungi incertae sedis</taxon>
        <taxon>Chytridiomycota</taxon>
        <taxon>Chytridiomycota incertae sedis</taxon>
        <taxon>Chytridiomycetes</taxon>
        <taxon>Chytridiales</taxon>
        <taxon>Chytriomycetaceae</taxon>
        <taxon>Physocladia</taxon>
    </lineage>
</organism>
<feature type="compositionally biased region" description="Polar residues" evidence="1">
    <location>
        <begin position="80"/>
        <end position="103"/>
    </location>
</feature>
<feature type="region of interest" description="Disordered" evidence="1">
    <location>
        <begin position="227"/>
        <end position="261"/>
    </location>
</feature>
<protein>
    <submittedName>
        <fullName evidence="2">Uncharacterized protein</fullName>
    </submittedName>
</protein>
<proteinExistence type="predicted"/>
<feature type="compositionally biased region" description="Low complexity" evidence="1">
    <location>
        <begin position="369"/>
        <end position="384"/>
    </location>
</feature>
<feature type="compositionally biased region" description="Polar residues" evidence="1">
    <location>
        <begin position="307"/>
        <end position="319"/>
    </location>
</feature>
<feature type="compositionally biased region" description="Polar residues" evidence="1">
    <location>
        <begin position="1"/>
        <end position="21"/>
    </location>
</feature>
<feature type="region of interest" description="Disordered" evidence="1">
    <location>
        <begin position="79"/>
        <end position="177"/>
    </location>
</feature>
<feature type="region of interest" description="Disordered" evidence="1">
    <location>
        <begin position="307"/>
        <end position="467"/>
    </location>
</feature>
<feature type="compositionally biased region" description="Polar residues" evidence="1">
    <location>
        <begin position="47"/>
        <end position="57"/>
    </location>
</feature>
<feature type="compositionally biased region" description="Polar residues" evidence="1">
    <location>
        <begin position="227"/>
        <end position="244"/>
    </location>
</feature>
<feature type="compositionally biased region" description="Polar residues" evidence="1">
    <location>
        <begin position="391"/>
        <end position="400"/>
    </location>
</feature>
<feature type="region of interest" description="Disordered" evidence="1">
    <location>
        <begin position="1"/>
        <end position="59"/>
    </location>
</feature>